<evidence type="ECO:0000256" key="1">
    <source>
        <dbReference type="SAM" id="MobiDB-lite"/>
    </source>
</evidence>
<dbReference type="InterPro" id="IPR054344">
    <property type="entry name" value="TY-Chap_N"/>
</dbReference>
<reference evidence="4 5" key="1">
    <citation type="submission" date="2019-01" db="EMBL/GenBank/DDBJ databases">
        <title>Lactibacter flavus gen. nov., sp. nov., a novel bacterium of the family Propionibacteriaceae isolated from raw milk and dairy products.</title>
        <authorList>
            <person name="Huptas C."/>
            <person name="Wenning M."/>
            <person name="Breitenwieser F."/>
            <person name="Doll E."/>
            <person name="Von Neubeck M."/>
            <person name="Busse H.-J."/>
            <person name="Scherer S."/>
        </authorList>
    </citation>
    <scope>NUCLEOTIDE SEQUENCE [LARGE SCALE GENOMIC DNA]</scope>
    <source>
        <strain evidence="4 5">DSM 22130</strain>
    </source>
</reference>
<dbReference type="Gene3D" id="3.30.1460.10">
    <property type="match status" value="1"/>
</dbReference>
<dbReference type="InterPro" id="IPR054343">
    <property type="entry name" value="TY-Chap_M"/>
</dbReference>
<gene>
    <name evidence="4" type="ORF">ET996_03440</name>
</gene>
<proteinExistence type="predicted"/>
<evidence type="ECO:0000313" key="4">
    <source>
        <dbReference type="EMBL" id="TBT96027.1"/>
    </source>
</evidence>
<name>A0A4Q9KN64_PROTD</name>
<dbReference type="RefSeq" id="WP_131171142.1">
    <property type="nucleotide sequence ID" value="NZ_FXTL01000002.1"/>
</dbReference>
<organism evidence="4 5">
    <name type="scientific">Propioniciclava tarda</name>
    <dbReference type="NCBI Taxonomy" id="433330"/>
    <lineage>
        <taxon>Bacteria</taxon>
        <taxon>Bacillati</taxon>
        <taxon>Actinomycetota</taxon>
        <taxon>Actinomycetes</taxon>
        <taxon>Propionibacteriales</taxon>
        <taxon>Propionibacteriaceae</taxon>
        <taxon>Propioniciclava</taxon>
    </lineage>
</organism>
<keyword evidence="5" id="KW-1185">Reference proteome</keyword>
<protein>
    <recommendedName>
        <fullName evidence="6">YbjN domain-containing protein</fullName>
    </recommendedName>
</protein>
<accession>A0A4Q9KN64</accession>
<evidence type="ECO:0000313" key="5">
    <source>
        <dbReference type="Proteomes" id="UP000291933"/>
    </source>
</evidence>
<evidence type="ECO:0000259" key="2">
    <source>
        <dbReference type="Pfam" id="PF22551"/>
    </source>
</evidence>
<feature type="region of interest" description="Disordered" evidence="1">
    <location>
        <begin position="94"/>
        <end position="117"/>
    </location>
</feature>
<dbReference type="OrthoDB" id="4772408at2"/>
<evidence type="ECO:0000259" key="3">
    <source>
        <dbReference type="Pfam" id="PF22552"/>
    </source>
</evidence>
<comment type="caution">
    <text evidence="4">The sequence shown here is derived from an EMBL/GenBank/DDBJ whole genome shotgun (WGS) entry which is preliminary data.</text>
</comment>
<sequence length="322" mass="34733">MNDATDASSVSDFDIDRSTAEAWALFGTRLAEVLSVMDESAELTIGAVASEQVTEPPFVQFRCLPAGRLRAETPGNAELGAHFQLTADQLAALERGGWTPPSPDGPSATRFETEGEQEAPQVLADKAIFALHEVFGVPHPAFLAPDHLAEILTPPAVAELPAQPPPSFTEEELVAVQPRDRQHLDALVRAQLGRLLGHPPVQDADGDYGIRVGSTMVFVRTTPDAREVLVFASLVHDVDGRSRAMEVLSDLNTDARFVRFILIRDRVYASLSVYGQPFVPAHLSQALQLVTVTSDAIDNELAAKLRGRTTFADEGPGADDHT</sequence>
<dbReference type="Pfam" id="PF22551">
    <property type="entry name" value="TY-Chap1"/>
    <property type="match status" value="1"/>
</dbReference>
<evidence type="ECO:0008006" key="6">
    <source>
        <dbReference type="Google" id="ProtNLM"/>
    </source>
</evidence>
<feature type="domain" description="TY-Chap N-terminal" evidence="3">
    <location>
        <begin position="21"/>
        <end position="143"/>
    </location>
</feature>
<dbReference type="Pfam" id="PF22552">
    <property type="entry name" value="TY-Chap3"/>
    <property type="match status" value="1"/>
</dbReference>
<dbReference type="SUPFAM" id="SSF69635">
    <property type="entry name" value="Type III secretory system chaperone-like"/>
    <property type="match status" value="1"/>
</dbReference>
<dbReference type="AlphaFoldDB" id="A0A4Q9KN64"/>
<feature type="domain" description="TY-Chap central" evidence="2">
    <location>
        <begin position="182"/>
        <end position="312"/>
    </location>
</feature>
<dbReference type="EMBL" id="SDMR01000002">
    <property type="protein sequence ID" value="TBT96027.1"/>
    <property type="molecule type" value="Genomic_DNA"/>
</dbReference>
<dbReference type="Proteomes" id="UP000291933">
    <property type="component" value="Unassembled WGS sequence"/>
</dbReference>